<organism evidence="6 7">
    <name type="scientific">Saccharolobus caldissimus</name>
    <dbReference type="NCBI Taxonomy" id="1702097"/>
    <lineage>
        <taxon>Archaea</taxon>
        <taxon>Thermoproteota</taxon>
        <taxon>Thermoprotei</taxon>
        <taxon>Sulfolobales</taxon>
        <taxon>Sulfolobaceae</taxon>
        <taxon>Saccharolobus</taxon>
    </lineage>
</organism>
<keyword evidence="7" id="KW-1185">Reference proteome</keyword>
<dbReference type="InterPro" id="IPR003439">
    <property type="entry name" value="ABC_transporter-like_ATP-bd"/>
</dbReference>
<dbReference type="InterPro" id="IPR013563">
    <property type="entry name" value="Oligopep_ABC_C"/>
</dbReference>
<dbReference type="GO" id="GO:0015833">
    <property type="term" value="P:peptide transport"/>
    <property type="evidence" value="ECO:0007669"/>
    <property type="project" value="InterPro"/>
</dbReference>
<proteinExistence type="inferred from homology"/>
<dbReference type="SUPFAM" id="SSF52540">
    <property type="entry name" value="P-loop containing nucleoside triphosphate hydrolases"/>
    <property type="match status" value="1"/>
</dbReference>
<evidence type="ECO:0000256" key="4">
    <source>
        <dbReference type="ARBA" id="ARBA00022840"/>
    </source>
</evidence>
<dbReference type="EMBL" id="AP025226">
    <property type="protein sequence ID" value="BDB99145.1"/>
    <property type="molecule type" value="Genomic_DNA"/>
</dbReference>
<dbReference type="KEGG" id="scas:SACC_21620"/>
<dbReference type="AlphaFoldDB" id="A0AAQ4CTL4"/>
<dbReference type="PROSITE" id="PS00211">
    <property type="entry name" value="ABC_TRANSPORTER_1"/>
    <property type="match status" value="1"/>
</dbReference>
<dbReference type="Pfam" id="PF08352">
    <property type="entry name" value="oligo_HPY"/>
    <property type="match status" value="1"/>
</dbReference>
<evidence type="ECO:0000256" key="1">
    <source>
        <dbReference type="ARBA" id="ARBA00005417"/>
    </source>
</evidence>
<feature type="domain" description="ABC transporter" evidence="5">
    <location>
        <begin position="8"/>
        <end position="251"/>
    </location>
</feature>
<dbReference type="PANTHER" id="PTHR43776:SF7">
    <property type="entry name" value="D,D-DIPEPTIDE TRANSPORT ATP-BINDING PROTEIN DDPF-RELATED"/>
    <property type="match status" value="1"/>
</dbReference>
<dbReference type="Gene3D" id="3.40.50.300">
    <property type="entry name" value="P-loop containing nucleotide triphosphate hydrolases"/>
    <property type="match status" value="1"/>
</dbReference>
<evidence type="ECO:0000256" key="2">
    <source>
        <dbReference type="ARBA" id="ARBA00022448"/>
    </source>
</evidence>
<dbReference type="GO" id="GO:0016887">
    <property type="term" value="F:ATP hydrolysis activity"/>
    <property type="evidence" value="ECO:0007669"/>
    <property type="project" value="InterPro"/>
</dbReference>
<dbReference type="PROSITE" id="PS50893">
    <property type="entry name" value="ABC_TRANSPORTER_2"/>
    <property type="match status" value="1"/>
</dbReference>
<reference evidence="6 7" key="1">
    <citation type="journal article" date="2022" name="Microbiol. Resour. Announc.">
        <title>Complete Genome Sequence of the Hyperthermophilic and Acidophilic Archaeon Saccharolobus caldissimus Strain HS-3T.</title>
        <authorList>
            <person name="Sakai H.D."/>
            <person name="Kurosawa N."/>
        </authorList>
    </citation>
    <scope>NUCLEOTIDE SEQUENCE [LARGE SCALE GENOMIC DNA]</scope>
    <source>
        <strain evidence="6 7">JCM32116</strain>
    </source>
</reference>
<name>A0AAQ4CTL4_9CREN</name>
<dbReference type="CDD" id="cd03257">
    <property type="entry name" value="ABC_NikE_OppD_transporters"/>
    <property type="match status" value="1"/>
</dbReference>
<dbReference type="FunFam" id="3.40.50.300:FF:000016">
    <property type="entry name" value="Oligopeptide ABC transporter ATP-binding component"/>
    <property type="match status" value="1"/>
</dbReference>
<dbReference type="PANTHER" id="PTHR43776">
    <property type="entry name" value="TRANSPORT ATP-BINDING PROTEIN"/>
    <property type="match status" value="1"/>
</dbReference>
<dbReference type="GeneID" id="68866893"/>
<evidence type="ECO:0000313" key="6">
    <source>
        <dbReference type="EMBL" id="BDB99145.1"/>
    </source>
</evidence>
<protein>
    <submittedName>
        <fullName evidence="6">ABC transporter ATP-binding protein</fullName>
    </submittedName>
</protein>
<dbReference type="InterPro" id="IPR017871">
    <property type="entry name" value="ABC_transporter-like_CS"/>
</dbReference>
<dbReference type="InterPro" id="IPR027417">
    <property type="entry name" value="P-loop_NTPase"/>
</dbReference>
<gene>
    <name evidence="6" type="ORF">SACC_21620</name>
</gene>
<dbReference type="GO" id="GO:0055085">
    <property type="term" value="P:transmembrane transport"/>
    <property type="evidence" value="ECO:0007669"/>
    <property type="project" value="UniProtKB-ARBA"/>
</dbReference>
<dbReference type="InterPro" id="IPR050319">
    <property type="entry name" value="ABC_transp_ATP-bind"/>
</dbReference>
<dbReference type="SMART" id="SM00382">
    <property type="entry name" value="AAA"/>
    <property type="match status" value="1"/>
</dbReference>
<dbReference type="RefSeq" id="WP_229569491.1">
    <property type="nucleotide sequence ID" value="NZ_AP025226.1"/>
</dbReference>
<evidence type="ECO:0000256" key="3">
    <source>
        <dbReference type="ARBA" id="ARBA00022741"/>
    </source>
</evidence>
<dbReference type="GO" id="GO:0005524">
    <property type="term" value="F:ATP binding"/>
    <property type="evidence" value="ECO:0007669"/>
    <property type="project" value="UniProtKB-KW"/>
</dbReference>
<keyword evidence="3" id="KW-0547">Nucleotide-binding</keyword>
<keyword evidence="2" id="KW-0813">Transport</keyword>
<dbReference type="InterPro" id="IPR003593">
    <property type="entry name" value="AAA+_ATPase"/>
</dbReference>
<dbReference type="NCBIfam" id="TIGR01727">
    <property type="entry name" value="oligo_HPY"/>
    <property type="match status" value="1"/>
</dbReference>
<sequence length="315" mass="35426">MSHVTSMVNVQNLKVSYKIKGSIKVAVDNVSLNIDKGETLSIIGESGSGKTTLGMALLKLVKIDSGKIYFKGKDITLLKEKDMKDIRRLMQLVPQDPYSSMNPRLKIKDIIVEPLLAYTKSDTLEIKEKMERVIEQVGLDSSVAERYPHELSGGQRQRVLIARALIGDPEFIVLDEPTSNLDVSIQAQILNLLLDLQEKRNLSYLFITHNILVAKYMADRIGVMYNGKLIELGTTKNIINNPLHPYTKELIESVPLAGFKSRLKAYNVLDVQEPIVLKGCVYANRCKLAKEICKIKQPDMINYNNGHKVACHLYT</sequence>
<evidence type="ECO:0000313" key="7">
    <source>
        <dbReference type="Proteomes" id="UP001319921"/>
    </source>
</evidence>
<accession>A0AAQ4CTL4</accession>
<dbReference type="Proteomes" id="UP001319921">
    <property type="component" value="Chromosome"/>
</dbReference>
<comment type="similarity">
    <text evidence="1">Belongs to the ABC transporter superfamily.</text>
</comment>
<keyword evidence="4 6" id="KW-0067">ATP-binding</keyword>
<evidence type="ECO:0000259" key="5">
    <source>
        <dbReference type="PROSITE" id="PS50893"/>
    </source>
</evidence>
<dbReference type="Pfam" id="PF00005">
    <property type="entry name" value="ABC_tran"/>
    <property type="match status" value="1"/>
</dbReference>